<dbReference type="PANTHER" id="PTHR33994">
    <property type="entry name" value="OS04G0515000 PROTEIN"/>
    <property type="match status" value="1"/>
</dbReference>
<keyword evidence="1" id="KW-0812">Transmembrane</keyword>
<dbReference type="OrthoDB" id="694670at2759"/>
<keyword evidence="3" id="KW-1185">Reference proteome</keyword>
<organism evidence="2">
    <name type="scientific">Triticum aestivum</name>
    <name type="common">Wheat</name>
    <dbReference type="NCBI Taxonomy" id="4565"/>
    <lineage>
        <taxon>Eukaryota</taxon>
        <taxon>Viridiplantae</taxon>
        <taxon>Streptophyta</taxon>
        <taxon>Embryophyta</taxon>
        <taxon>Tracheophyta</taxon>
        <taxon>Spermatophyta</taxon>
        <taxon>Magnoliopsida</taxon>
        <taxon>Liliopsida</taxon>
        <taxon>Poales</taxon>
        <taxon>Poaceae</taxon>
        <taxon>BOP clade</taxon>
        <taxon>Pooideae</taxon>
        <taxon>Triticodae</taxon>
        <taxon>Triticeae</taxon>
        <taxon>Triticinae</taxon>
        <taxon>Triticum</taxon>
    </lineage>
</organism>
<protein>
    <recommendedName>
        <fullName evidence="4">Late embryogenesis abundant protein LEA-2 subgroup domain-containing protein</fullName>
    </recommendedName>
</protein>
<dbReference type="Gramene" id="TraesRN5D0100172000.1">
    <property type="protein sequence ID" value="TraesRN5D0100172000.1"/>
    <property type="gene ID" value="TraesRN5D0100172000"/>
</dbReference>
<proteinExistence type="predicted"/>
<dbReference type="PANTHER" id="PTHR33994:SF29">
    <property type="entry name" value="LATE EMBRYOGENESIS ABUNDANT PROTEIN LEA-2 SUBGROUP DOMAIN-CONTAINING PROTEIN"/>
    <property type="match status" value="1"/>
</dbReference>
<reference evidence="2" key="2">
    <citation type="submission" date="2018-10" db="UniProtKB">
        <authorList>
            <consortium name="EnsemblPlants"/>
        </authorList>
    </citation>
    <scope>IDENTIFICATION</scope>
</reference>
<dbReference type="Gramene" id="TraesWEE_scaffold_015009_01G000200.1">
    <property type="protein sequence ID" value="TraesWEE_scaffold_015009_01G000200.1"/>
    <property type="gene ID" value="TraesWEE_scaffold_015009_01G000200"/>
</dbReference>
<dbReference type="OMA" id="CLTRRCM"/>
<reference evidence="2" key="1">
    <citation type="submission" date="2018-08" db="EMBL/GenBank/DDBJ databases">
        <authorList>
            <person name="Rossello M."/>
        </authorList>
    </citation>
    <scope>NUCLEOTIDE SEQUENCE [LARGE SCALE GENOMIC DNA]</scope>
    <source>
        <strain evidence="2">cv. Chinese Spring</strain>
    </source>
</reference>
<dbReference type="Gramene" id="TraesCS5D03G0163500.1">
    <property type="protein sequence ID" value="TraesCS5D03G0163500.1.CDS1"/>
    <property type="gene ID" value="TraesCS5D03G0163500"/>
</dbReference>
<dbReference type="Gramene" id="TraesROB_scaffold_006541_01G000200.1">
    <property type="protein sequence ID" value="TraesROB_scaffold_006541_01G000200.1"/>
    <property type="gene ID" value="TraesROB_scaffold_006541_01G000200"/>
</dbReference>
<evidence type="ECO:0000256" key="1">
    <source>
        <dbReference type="SAM" id="Phobius"/>
    </source>
</evidence>
<keyword evidence="1" id="KW-0472">Membrane</keyword>
<dbReference type="Gramene" id="TraesCLE_scaffold_056654_01G000200.1">
    <property type="protein sequence ID" value="TraesCLE_scaffold_056654_01G000200.1"/>
    <property type="gene ID" value="TraesCLE_scaffold_056654_01G000200"/>
</dbReference>
<dbReference type="Gramene" id="TraesCS5D02G067300.1">
    <property type="protein sequence ID" value="TraesCS5D02G067300.1.cds1"/>
    <property type="gene ID" value="TraesCS5D02G067300"/>
</dbReference>
<name>A0A3B6MLE7_WHEAT</name>
<dbReference type="AlphaFoldDB" id="A0A3B6MLE7"/>
<evidence type="ECO:0000313" key="2">
    <source>
        <dbReference type="EnsemblPlants" id="TraesCS5D02G067300.1.cds1"/>
    </source>
</evidence>
<keyword evidence="1" id="KW-1133">Transmembrane helix</keyword>
<sequence length="207" mass="22340">MVGASGGAEAPTMRRSDACLLLGFMAVTVVLIVCGWYSSSPTDGPSFSVKLTGVDGLVPQGGGGPAVIHPAFDLTLRAHNGQRVKTCRENVTITVLYGNVVLGWGRVPDFCVDEWASMEMSAVVSNADVVLTDDTRRRLDSELLTGALELDVETRMWFPEGQPLWWECQDCSSPECLAVCRVNPGQGGYAPCLTRRCMQPNKACVRL</sequence>
<dbReference type="Gramene" id="TraesCAD_scaffold_005296_01G000200.1">
    <property type="protein sequence ID" value="TraesCAD_scaffold_005296_01G000200.1"/>
    <property type="gene ID" value="TraesCAD_scaffold_005296_01G000200"/>
</dbReference>
<evidence type="ECO:0008006" key="4">
    <source>
        <dbReference type="Google" id="ProtNLM"/>
    </source>
</evidence>
<dbReference type="Proteomes" id="UP000019116">
    <property type="component" value="Chromosome 5D"/>
</dbReference>
<feature type="transmembrane region" description="Helical" evidence="1">
    <location>
        <begin position="18"/>
        <end position="38"/>
    </location>
</feature>
<accession>A0A3B6MLE7</accession>
<evidence type="ECO:0000313" key="3">
    <source>
        <dbReference type="Proteomes" id="UP000019116"/>
    </source>
</evidence>
<dbReference type="EnsemblPlants" id="TraesCS5D02G067300.1">
    <property type="protein sequence ID" value="TraesCS5D02G067300.1.cds1"/>
    <property type="gene ID" value="TraesCS5D02G067300"/>
</dbReference>